<evidence type="ECO:0000313" key="2">
    <source>
        <dbReference type="EMBL" id="RZC48164.1"/>
    </source>
</evidence>
<name>A0A4Y7IH11_PAPSO</name>
<dbReference type="SMART" id="SM00248">
    <property type="entry name" value="ANK"/>
    <property type="match status" value="4"/>
</dbReference>
<evidence type="ECO:0000313" key="3">
    <source>
        <dbReference type="Proteomes" id="UP000316621"/>
    </source>
</evidence>
<dbReference type="Pfam" id="PF00023">
    <property type="entry name" value="Ank"/>
    <property type="match status" value="1"/>
</dbReference>
<dbReference type="AlphaFoldDB" id="A0A4Y7IH11"/>
<reference evidence="2 3" key="1">
    <citation type="journal article" date="2018" name="Science">
        <title>The opium poppy genome and morphinan production.</title>
        <authorList>
            <person name="Guo L."/>
            <person name="Winzer T."/>
            <person name="Yang X."/>
            <person name="Li Y."/>
            <person name="Ning Z."/>
            <person name="He Z."/>
            <person name="Teodor R."/>
            <person name="Lu Y."/>
            <person name="Bowser T.A."/>
            <person name="Graham I.A."/>
            <person name="Ye K."/>
        </authorList>
    </citation>
    <scope>NUCLEOTIDE SEQUENCE [LARGE SCALE GENOMIC DNA]</scope>
    <source>
        <strain evidence="3">cv. HN1</strain>
        <tissue evidence="2">Leaves</tissue>
    </source>
</reference>
<dbReference type="PANTHER" id="PTHR24121">
    <property type="entry name" value="NO MECHANORECEPTOR POTENTIAL C, ISOFORM D-RELATED"/>
    <property type="match status" value="1"/>
</dbReference>
<evidence type="ECO:0000256" key="1">
    <source>
        <dbReference type="PROSITE-ProRule" id="PRU00023"/>
    </source>
</evidence>
<organism evidence="2 3">
    <name type="scientific">Papaver somniferum</name>
    <name type="common">Opium poppy</name>
    <dbReference type="NCBI Taxonomy" id="3469"/>
    <lineage>
        <taxon>Eukaryota</taxon>
        <taxon>Viridiplantae</taxon>
        <taxon>Streptophyta</taxon>
        <taxon>Embryophyta</taxon>
        <taxon>Tracheophyta</taxon>
        <taxon>Spermatophyta</taxon>
        <taxon>Magnoliopsida</taxon>
        <taxon>Ranunculales</taxon>
        <taxon>Papaveraceae</taxon>
        <taxon>Papaveroideae</taxon>
        <taxon>Papaver</taxon>
    </lineage>
</organism>
<dbReference type="Proteomes" id="UP000316621">
    <property type="component" value="Chromosome 1"/>
</dbReference>
<feature type="repeat" description="ANK" evidence="1">
    <location>
        <begin position="131"/>
        <end position="153"/>
    </location>
</feature>
<keyword evidence="3" id="KW-1185">Reference proteome</keyword>
<keyword evidence="1" id="KW-0040">ANK repeat</keyword>
<proteinExistence type="predicted"/>
<dbReference type="InterPro" id="IPR036770">
    <property type="entry name" value="Ankyrin_rpt-contain_sf"/>
</dbReference>
<dbReference type="PANTHER" id="PTHR24121:SF21">
    <property type="entry name" value="ANKYRIN REPEAT FAMILY PROTEIN"/>
    <property type="match status" value="1"/>
</dbReference>
<gene>
    <name evidence="2" type="ORF">C5167_041111</name>
</gene>
<protein>
    <submittedName>
        <fullName evidence="2">Uncharacterized protein</fullName>
    </submittedName>
</protein>
<feature type="repeat" description="ANK" evidence="1">
    <location>
        <begin position="48"/>
        <end position="80"/>
    </location>
</feature>
<sequence>MFKDPRLDELSTGFRRTPLHIAVISGDKRLAKDIPSLRPDLALEKDRRGWTPLHLASARASLKMVKLLLKAEPNASLPEAICLKNNQNGESILHFSVKSKSCIEAFELLVDKLALARISDPDIIINSKDYNGKTVLQLAAETGNTEMVQYLLESTNLKLEITDA</sequence>
<dbReference type="SUPFAM" id="SSF48403">
    <property type="entry name" value="Ankyrin repeat"/>
    <property type="match status" value="1"/>
</dbReference>
<dbReference type="PROSITE" id="PS50088">
    <property type="entry name" value="ANK_REPEAT"/>
    <property type="match status" value="2"/>
</dbReference>
<accession>A0A4Y7IH11</accession>
<dbReference type="EMBL" id="CM010715">
    <property type="protein sequence ID" value="RZC48164.1"/>
    <property type="molecule type" value="Genomic_DNA"/>
</dbReference>
<dbReference type="Gene3D" id="1.25.40.20">
    <property type="entry name" value="Ankyrin repeat-containing domain"/>
    <property type="match status" value="1"/>
</dbReference>
<dbReference type="PROSITE" id="PS50297">
    <property type="entry name" value="ANK_REP_REGION"/>
    <property type="match status" value="2"/>
</dbReference>
<dbReference type="Pfam" id="PF12796">
    <property type="entry name" value="Ank_2"/>
    <property type="match status" value="1"/>
</dbReference>
<dbReference type="Gramene" id="RZC48164">
    <property type="protein sequence ID" value="RZC48164"/>
    <property type="gene ID" value="C5167_041111"/>
</dbReference>
<dbReference type="InterPro" id="IPR002110">
    <property type="entry name" value="Ankyrin_rpt"/>
</dbReference>